<dbReference type="EMBL" id="JASCZI010001406">
    <property type="protein sequence ID" value="MED6114910.1"/>
    <property type="molecule type" value="Genomic_DNA"/>
</dbReference>
<name>A0ABU6QSA7_9FABA</name>
<sequence length="782" mass="87762">MSTRRQMSNMKLNKRAIKSALRGVEKPILAPSHQPWFMLSELPLQCDQFGFKCHFTSFWVLFSIGIKLPIFSRNHQVLDEVKNYSQRRNHSDFWPVRHQQRWKKTEGLFTSEGSCLIRDLHVRLPMHLCLHSHCHSVNLPALPAAPVASMAVSSIPSVVSQAATGTGLSLVLVVNGGPVTNFGPVGDPKQNVLFGPLVSFIDPTNCLQQEGYEPTGLGRHRVGGEGRTLLQSAITLLPCCFPPHRAIAVSRRGQPGPRRLVASPFVALLPPFHRLQGYRLPTWARDLPGHAGAPPERTPPQFSLPWTDDSEETQSRPTTASCAPQRTPPRQTGPIFYRVQGDGFTGSSSSSKAPATPESDTLTLSVASRVSGLQSDLRKLGHIVLQQDEAISDIRRGITKITQLLPRQREFPSCVNTCCSCRCGCKHRFEHVRTEDNNSGCKASLGDTDKSKKQRRAPNNKRNDYDYDPTYVPSVDVEFSVDHMPFRNTRAKQRSRFDKYSHKAKPAIPHYKLVDLIADCIPQMNRVAPNCGAHSGYWPPKQHNVECRKVPTHSNGDPNHHTTFAPSEVRIPKVAVAAYLFSDELLKSEILVDNGFVTLDRRRIMSLAPKQEVEDDVLDVLVSMLSVKGREQQWYMPTTIMQAVLEGRGLSPGTMQRIKEKYMRSKVDKVTRALQLESITLDSDWLSVPNAKRPRFGSFDFEVASVPRQVRGSNDCRVWVAQWMVREVLWANFGLKVVNKETRMRIAVDLVMKEHNPLASTVVSNALAYWQEKIKKSVVHVS</sequence>
<feature type="compositionally biased region" description="Polar residues" evidence="1">
    <location>
        <begin position="345"/>
        <end position="360"/>
    </location>
</feature>
<accession>A0ABU6QSA7</accession>
<evidence type="ECO:0000313" key="2">
    <source>
        <dbReference type="EMBL" id="MED6114910.1"/>
    </source>
</evidence>
<comment type="caution">
    <text evidence="2">The sequence shown here is derived from an EMBL/GenBank/DDBJ whole genome shotgun (WGS) entry which is preliminary data.</text>
</comment>
<dbReference type="Proteomes" id="UP001341840">
    <property type="component" value="Unassembled WGS sequence"/>
</dbReference>
<feature type="region of interest" description="Disordered" evidence="1">
    <location>
        <begin position="436"/>
        <end position="467"/>
    </location>
</feature>
<gene>
    <name evidence="2" type="ORF">PIB30_085123</name>
</gene>
<evidence type="ECO:0000313" key="3">
    <source>
        <dbReference type="Proteomes" id="UP001341840"/>
    </source>
</evidence>
<protein>
    <submittedName>
        <fullName evidence="2">Uncharacterized protein</fullName>
    </submittedName>
</protein>
<keyword evidence="3" id="KW-1185">Reference proteome</keyword>
<proteinExistence type="predicted"/>
<reference evidence="2 3" key="1">
    <citation type="journal article" date="2023" name="Plants (Basel)">
        <title>Bridging the Gap: Combining Genomics and Transcriptomics Approaches to Understand Stylosanthes scabra, an Orphan Legume from the Brazilian Caatinga.</title>
        <authorList>
            <person name="Ferreira-Neto J.R.C."/>
            <person name="da Silva M.D."/>
            <person name="Binneck E."/>
            <person name="de Melo N.F."/>
            <person name="da Silva R.H."/>
            <person name="de Melo A.L.T.M."/>
            <person name="Pandolfi V."/>
            <person name="Bustamante F.O."/>
            <person name="Brasileiro-Vidal A.C."/>
            <person name="Benko-Iseppon A.M."/>
        </authorList>
    </citation>
    <scope>NUCLEOTIDE SEQUENCE [LARGE SCALE GENOMIC DNA]</scope>
    <source>
        <tissue evidence="2">Leaves</tissue>
    </source>
</reference>
<feature type="region of interest" description="Disordered" evidence="1">
    <location>
        <begin position="286"/>
        <end position="360"/>
    </location>
</feature>
<feature type="compositionally biased region" description="Polar residues" evidence="1">
    <location>
        <begin position="315"/>
        <end position="330"/>
    </location>
</feature>
<organism evidence="2 3">
    <name type="scientific">Stylosanthes scabra</name>
    <dbReference type="NCBI Taxonomy" id="79078"/>
    <lineage>
        <taxon>Eukaryota</taxon>
        <taxon>Viridiplantae</taxon>
        <taxon>Streptophyta</taxon>
        <taxon>Embryophyta</taxon>
        <taxon>Tracheophyta</taxon>
        <taxon>Spermatophyta</taxon>
        <taxon>Magnoliopsida</taxon>
        <taxon>eudicotyledons</taxon>
        <taxon>Gunneridae</taxon>
        <taxon>Pentapetalae</taxon>
        <taxon>rosids</taxon>
        <taxon>fabids</taxon>
        <taxon>Fabales</taxon>
        <taxon>Fabaceae</taxon>
        <taxon>Papilionoideae</taxon>
        <taxon>50 kb inversion clade</taxon>
        <taxon>dalbergioids sensu lato</taxon>
        <taxon>Dalbergieae</taxon>
        <taxon>Pterocarpus clade</taxon>
        <taxon>Stylosanthes</taxon>
    </lineage>
</organism>
<evidence type="ECO:0000256" key="1">
    <source>
        <dbReference type="SAM" id="MobiDB-lite"/>
    </source>
</evidence>